<organism evidence="3 4">
    <name type="scientific">Brevibacillus formosus</name>
    <dbReference type="NCBI Taxonomy" id="54913"/>
    <lineage>
        <taxon>Bacteria</taxon>
        <taxon>Bacillati</taxon>
        <taxon>Bacillota</taxon>
        <taxon>Bacilli</taxon>
        <taxon>Bacillales</taxon>
        <taxon>Paenibacillaceae</taxon>
        <taxon>Brevibacillus</taxon>
    </lineage>
</organism>
<evidence type="ECO:0000313" key="4">
    <source>
        <dbReference type="Proteomes" id="UP000197781"/>
    </source>
</evidence>
<dbReference type="SUPFAM" id="SSF63411">
    <property type="entry name" value="LuxS/MPP-like metallohydrolase"/>
    <property type="match status" value="2"/>
</dbReference>
<gene>
    <name evidence="3" type="ORF">BP422_12425</name>
</gene>
<dbReference type="NCBIfam" id="NF047421">
    <property type="entry name" value="YfmH_fam"/>
    <property type="match status" value="1"/>
</dbReference>
<dbReference type="KEGG" id="bfm:BP422_12425"/>
<dbReference type="AlphaFoldDB" id="A0A220MH59"/>
<accession>A0A220MH59</accession>
<dbReference type="EMBL" id="CP018145">
    <property type="protein sequence ID" value="ASJ54282.1"/>
    <property type="molecule type" value="Genomic_DNA"/>
</dbReference>
<dbReference type="GO" id="GO:0046872">
    <property type="term" value="F:metal ion binding"/>
    <property type="evidence" value="ECO:0007669"/>
    <property type="project" value="InterPro"/>
</dbReference>
<dbReference type="InterPro" id="IPR011249">
    <property type="entry name" value="Metalloenz_LuxS/M16"/>
</dbReference>
<proteinExistence type="predicted"/>
<dbReference type="Pfam" id="PF05193">
    <property type="entry name" value="Peptidase_M16_C"/>
    <property type="match status" value="1"/>
</dbReference>
<dbReference type="InterPro" id="IPR050361">
    <property type="entry name" value="MPP/UQCRC_Complex"/>
</dbReference>
<dbReference type="PANTHER" id="PTHR11851:SF134">
    <property type="entry name" value="ZINC-DEPENDENT PROTEASE"/>
    <property type="match status" value="1"/>
</dbReference>
<evidence type="ECO:0000313" key="3">
    <source>
        <dbReference type="EMBL" id="ASJ54282.1"/>
    </source>
</evidence>
<evidence type="ECO:0000259" key="1">
    <source>
        <dbReference type="Pfam" id="PF00675"/>
    </source>
</evidence>
<protein>
    <submittedName>
        <fullName evidence="3">Peptidase M16</fullName>
    </submittedName>
</protein>
<dbReference type="InterPro" id="IPR007863">
    <property type="entry name" value="Peptidase_M16_C"/>
</dbReference>
<reference evidence="3 4" key="1">
    <citation type="submission" date="2016-11" db="EMBL/GenBank/DDBJ databases">
        <authorList>
            <person name="Jaros S."/>
            <person name="Januszkiewicz K."/>
            <person name="Wedrychowicz H."/>
        </authorList>
    </citation>
    <scope>NUCLEOTIDE SEQUENCE [LARGE SCALE GENOMIC DNA]</scope>
    <source>
        <strain evidence="3 4">NF2</strain>
    </source>
</reference>
<evidence type="ECO:0000259" key="2">
    <source>
        <dbReference type="Pfam" id="PF05193"/>
    </source>
</evidence>
<sequence length="430" mass="49226">MQTTVFEQVNETVYHETLQNGLQVYLVPKQGFSKTYAVFTTRYGSIDSHFRTRSGEEINVPDGIAHFLEHKMFEKKDRDVMHEFSKNGASCNAFTSFNRTAYLFSCTDKLDDNLNLLLDYVQDPYFTDASVEKEKGIIGQEITMYDDNPDWKVYMNLLKAMYQKYPINIEIAGTIETISHITKEYLYQCYETFYHPANMLLLVVGSFEPEAIMKLIRENQGAKEFPPAPQITRVFPEEPSAPAEAKVEAFLTVGLPKCMIGIKEKENGLTKEALLKRELTTKLVLDIAFGTSSAVYERLYDSELITESFDFDYSSEQDYAYTIIGGDTPDPERLVETIKAEIDQLKQTGIAQDDFERAKRKKIGNFLRSLNSVEFIANQFTSFKFNGNDLFSVVPTLESITREDVEKRLKEHFLTEQMAVSIVRSASPQE</sequence>
<feature type="domain" description="Peptidase M16 C-terminal" evidence="2">
    <location>
        <begin position="181"/>
        <end position="361"/>
    </location>
</feature>
<dbReference type="Pfam" id="PF00675">
    <property type="entry name" value="Peptidase_M16"/>
    <property type="match status" value="1"/>
</dbReference>
<dbReference type="InterPro" id="IPR011765">
    <property type="entry name" value="Pept_M16_N"/>
</dbReference>
<dbReference type="Proteomes" id="UP000197781">
    <property type="component" value="Chromosome"/>
</dbReference>
<name>A0A220MH59_9BACL</name>
<dbReference type="PANTHER" id="PTHR11851">
    <property type="entry name" value="METALLOPROTEASE"/>
    <property type="match status" value="1"/>
</dbReference>
<feature type="domain" description="Peptidase M16 N-terminal" evidence="1">
    <location>
        <begin position="62"/>
        <end position="174"/>
    </location>
</feature>
<dbReference type="Gene3D" id="3.30.830.10">
    <property type="entry name" value="Metalloenzyme, LuxS/M16 peptidase-like"/>
    <property type="match status" value="2"/>
</dbReference>
<dbReference type="RefSeq" id="WP_088908058.1">
    <property type="nucleotide sequence ID" value="NZ_CP018145.1"/>
</dbReference>